<name>A0A0C2JA58_THEKT</name>
<accession>A0A0C2JA58</accession>
<protein>
    <submittedName>
        <fullName evidence="1">Uncharacterized protein</fullName>
    </submittedName>
</protein>
<dbReference type="AlphaFoldDB" id="A0A0C2JA58"/>
<reference evidence="1 2" key="1">
    <citation type="journal article" date="2014" name="Genome Biol. Evol.">
        <title>The genome of the myxosporean Thelohanellus kitauei shows adaptations to nutrient acquisition within its fish host.</title>
        <authorList>
            <person name="Yang Y."/>
            <person name="Xiong J."/>
            <person name="Zhou Z."/>
            <person name="Huo F."/>
            <person name="Miao W."/>
            <person name="Ran C."/>
            <person name="Liu Y."/>
            <person name="Zhang J."/>
            <person name="Feng J."/>
            <person name="Wang M."/>
            <person name="Wang M."/>
            <person name="Wang L."/>
            <person name="Yao B."/>
        </authorList>
    </citation>
    <scope>NUCLEOTIDE SEQUENCE [LARGE SCALE GENOMIC DNA]</scope>
    <source>
        <strain evidence="1">Wuqing</strain>
    </source>
</reference>
<organism evidence="1 2">
    <name type="scientific">Thelohanellus kitauei</name>
    <name type="common">Myxosporean</name>
    <dbReference type="NCBI Taxonomy" id="669202"/>
    <lineage>
        <taxon>Eukaryota</taxon>
        <taxon>Metazoa</taxon>
        <taxon>Cnidaria</taxon>
        <taxon>Myxozoa</taxon>
        <taxon>Myxosporea</taxon>
        <taxon>Bivalvulida</taxon>
        <taxon>Platysporina</taxon>
        <taxon>Myxobolidae</taxon>
        <taxon>Thelohanellus</taxon>
    </lineage>
</organism>
<proteinExistence type="predicted"/>
<keyword evidence="2" id="KW-1185">Reference proteome</keyword>
<comment type="caution">
    <text evidence="1">The sequence shown here is derived from an EMBL/GenBank/DDBJ whole genome shotgun (WGS) entry which is preliminary data.</text>
</comment>
<sequence length="120" mass="13617">MKNYARIIASLDMPASLTAVDYFVAFCQARRLYILADGLINRSTCEIYYNIAVREKMVALQTLRATCSSADANANKCAFETQINDLLSTLQFLTQNAFVYQEEKRVFLVMPYPFSSKCLS</sequence>
<evidence type="ECO:0000313" key="2">
    <source>
        <dbReference type="Proteomes" id="UP000031668"/>
    </source>
</evidence>
<dbReference type="Proteomes" id="UP000031668">
    <property type="component" value="Unassembled WGS sequence"/>
</dbReference>
<gene>
    <name evidence="1" type="ORF">RF11_10133</name>
</gene>
<dbReference type="EMBL" id="JWZT01003622">
    <property type="protein sequence ID" value="KII66028.1"/>
    <property type="molecule type" value="Genomic_DNA"/>
</dbReference>
<evidence type="ECO:0000313" key="1">
    <source>
        <dbReference type="EMBL" id="KII66028.1"/>
    </source>
</evidence>